<evidence type="ECO:0000256" key="2">
    <source>
        <dbReference type="ARBA" id="ARBA00006171"/>
    </source>
</evidence>
<dbReference type="GO" id="GO:0003824">
    <property type="term" value="F:catalytic activity"/>
    <property type="evidence" value="ECO:0007669"/>
    <property type="project" value="UniProtKB-ARBA"/>
</dbReference>
<dbReference type="NCBIfam" id="TIGR01549">
    <property type="entry name" value="HAD-SF-IA-v1"/>
    <property type="match status" value="1"/>
</dbReference>
<dbReference type="PANTHER" id="PTHR46193:SF21">
    <property type="entry name" value="SLL1138 PROTEIN"/>
    <property type="match status" value="1"/>
</dbReference>
<dbReference type="Gene3D" id="1.10.150.240">
    <property type="entry name" value="Putative phosphatase, domain 2"/>
    <property type="match status" value="1"/>
</dbReference>
<dbReference type="Gene3D" id="3.40.50.1000">
    <property type="entry name" value="HAD superfamily/HAD-like"/>
    <property type="match status" value="1"/>
</dbReference>
<comment type="similarity">
    <text evidence="2">Belongs to the HAD-like hydrolase superfamily. CbbY/CbbZ/Gph/YieH family.</text>
</comment>
<dbReference type="GO" id="GO:0046872">
    <property type="term" value="F:metal ion binding"/>
    <property type="evidence" value="ECO:0007669"/>
    <property type="project" value="UniProtKB-KW"/>
</dbReference>
<dbReference type="InterPro" id="IPR036412">
    <property type="entry name" value="HAD-like_sf"/>
</dbReference>
<organism evidence="5">
    <name type="scientific">Planktothricoides sp. SpSt-374</name>
    <dbReference type="NCBI Taxonomy" id="2282167"/>
    <lineage>
        <taxon>Bacteria</taxon>
        <taxon>Bacillati</taxon>
        <taxon>Cyanobacteriota</taxon>
        <taxon>Cyanophyceae</taxon>
        <taxon>Oscillatoriophycideae</taxon>
        <taxon>Oscillatoriales</taxon>
        <taxon>Oscillatoriaceae</taxon>
        <taxon>Planktothricoides</taxon>
    </lineage>
</organism>
<dbReference type="PANTHER" id="PTHR46193">
    <property type="entry name" value="6-PHOSPHOGLUCONATE PHOSPHATASE"/>
    <property type="match status" value="1"/>
</dbReference>
<comment type="cofactor">
    <cofactor evidence="1">
        <name>Mg(2+)</name>
        <dbReference type="ChEBI" id="CHEBI:18420"/>
    </cofactor>
</comment>
<dbReference type="Pfam" id="PF13419">
    <property type="entry name" value="HAD_2"/>
    <property type="match status" value="1"/>
</dbReference>
<reference evidence="5" key="1">
    <citation type="journal article" date="2020" name="mSystems">
        <title>Genome- and Community-Level Interaction Insights into Carbon Utilization and Element Cycling Functions of Hydrothermarchaeota in Hydrothermal Sediment.</title>
        <authorList>
            <person name="Zhou Z."/>
            <person name="Liu Y."/>
            <person name="Xu W."/>
            <person name="Pan J."/>
            <person name="Luo Z.H."/>
            <person name="Li M."/>
        </authorList>
    </citation>
    <scope>NUCLEOTIDE SEQUENCE [LARGE SCALE GENOMIC DNA]</scope>
    <source>
        <strain evidence="5">SpSt-374</strain>
    </source>
</reference>
<evidence type="ECO:0000256" key="1">
    <source>
        <dbReference type="ARBA" id="ARBA00001946"/>
    </source>
</evidence>
<dbReference type="InterPro" id="IPR023198">
    <property type="entry name" value="PGP-like_dom2"/>
</dbReference>
<dbReference type="SUPFAM" id="SSF56784">
    <property type="entry name" value="HAD-like"/>
    <property type="match status" value="1"/>
</dbReference>
<sequence length="235" mass="26484">MGIKAVLFDFNGVIINDESIHEQLISHLMVEENMRPQPGEYRKICLGRSDRACIKDLFANRGRFPTEEYIAKLIARKSQAYREQLEQMTKLPTFPGLEDFIYKVRVAQLKMAVVSGAIRAEVELVLQRLKLAPYFTVIVAGDDITTSKPQPDGYLLAVDRLNQKYPDLHLTPRECVAIEDTPAGLAAAKAAGIPVVGVANTYPFHMMQRQANWAVDYLWDLDLDRIQQTYAAGSK</sequence>
<dbReference type="InterPro" id="IPR041492">
    <property type="entry name" value="HAD_2"/>
</dbReference>
<dbReference type="SFLD" id="SFLDG01129">
    <property type="entry name" value="C1.5:_HAD__Beta-PGM__Phosphata"/>
    <property type="match status" value="1"/>
</dbReference>
<dbReference type="AlphaFoldDB" id="A0A7C3VGB5"/>
<gene>
    <name evidence="5" type="ORF">ENR15_08055</name>
</gene>
<evidence type="ECO:0000256" key="3">
    <source>
        <dbReference type="ARBA" id="ARBA00022723"/>
    </source>
</evidence>
<dbReference type="InterPro" id="IPR051600">
    <property type="entry name" value="Beta-PGM-like"/>
</dbReference>
<keyword evidence="4" id="KW-0460">Magnesium</keyword>
<evidence type="ECO:0000256" key="4">
    <source>
        <dbReference type="ARBA" id="ARBA00022842"/>
    </source>
</evidence>
<keyword evidence="3" id="KW-0479">Metal-binding</keyword>
<dbReference type="InterPro" id="IPR023214">
    <property type="entry name" value="HAD_sf"/>
</dbReference>
<dbReference type="SFLD" id="SFLDS00003">
    <property type="entry name" value="Haloacid_Dehalogenase"/>
    <property type="match status" value="1"/>
</dbReference>
<protein>
    <submittedName>
        <fullName evidence="5">HAD family phosphatase</fullName>
    </submittedName>
</protein>
<proteinExistence type="inferred from homology"/>
<dbReference type="EMBL" id="DSPX01000078">
    <property type="protein sequence ID" value="HGG00593.1"/>
    <property type="molecule type" value="Genomic_DNA"/>
</dbReference>
<dbReference type="InterPro" id="IPR006439">
    <property type="entry name" value="HAD-SF_hydro_IA"/>
</dbReference>
<comment type="caution">
    <text evidence="5">The sequence shown here is derived from an EMBL/GenBank/DDBJ whole genome shotgun (WGS) entry which is preliminary data.</text>
</comment>
<evidence type="ECO:0000313" key="5">
    <source>
        <dbReference type="EMBL" id="HGG00593.1"/>
    </source>
</evidence>
<accession>A0A7C3VGB5</accession>
<name>A0A7C3VGB5_9CYAN</name>
<dbReference type="NCBIfam" id="TIGR01509">
    <property type="entry name" value="HAD-SF-IA-v3"/>
    <property type="match status" value="1"/>
</dbReference>